<sequence length="629" mass="72097">MFNLQNIDSITFSNKLTTNFACSLSEDGRICLITENGVLIYTLMNYIDNIFSDIAFKKKLVPVPESSISKELEIDFETFYDKMSKDDLFERILRLDLTSKLDHSTPTELKPIAAEWSPKGLLGKSHCVLAVLSNCYGLSIFVNQFNEGEIEQYKCVTNVTKCIVEHNSKKWSNITNVSVDIRTIEWSSRAASSSPIAFVWSHIINTSEEIYAILFVAHPNGSISAWKFNRRNESETDLSDLKFVGKCFTSLENITSMHWKQTKSDGGALCYGNSGGKLAVIVSSNLSQDEILFKDEVIFYDENDQKRVNRIIIIEDSGYTYLIGAKEEFLVVFAIDDTGCVLDETMMDLGNLSITGLCQYKDNILLVLTCGLLKKVTLSIKEGCLNIEEELVSLKLDFTKFKTYGFIISENKVYFGILVYPCRLKDITRDPTPSRFVIYSDTSISPFSTIMSNTDKPLEKYWDCFEILRLISYKEKKFPWNGLDKDIDYDNLTLSQLKSLRWIAKLSEKVYSVIPSITEYNIKPYILLHYMVTIKLTLKRMKKLLRIIATGRKLSDFQMRSLDIQNLFLKELVVMKILEKAKVGEKFIDELIEVMEKANELEYPDMIPCFWCGENILLLIDTNLNCVWD</sequence>
<dbReference type="EMBL" id="JARQZJ010000044">
    <property type="protein sequence ID" value="KAK9878008.1"/>
    <property type="molecule type" value="Genomic_DNA"/>
</dbReference>
<dbReference type="AlphaFoldDB" id="A0AAW1UAB0"/>
<evidence type="ECO:0000313" key="3">
    <source>
        <dbReference type="Proteomes" id="UP001431783"/>
    </source>
</evidence>
<protein>
    <recommendedName>
        <fullName evidence="1">Transcription factor IIIC 90kDa subunit N-terminal domain-containing protein</fullName>
    </recommendedName>
</protein>
<name>A0AAW1UAB0_9CUCU</name>
<dbReference type="PANTHER" id="PTHR15496">
    <property type="entry name" value="GENERAL TRANSCRIPTION FACTOR 3C POLYPEPTIDE 4 FAMILY"/>
    <property type="match status" value="1"/>
</dbReference>
<keyword evidence="3" id="KW-1185">Reference proteome</keyword>
<reference evidence="2 3" key="1">
    <citation type="submission" date="2023-03" db="EMBL/GenBank/DDBJ databases">
        <title>Genome insight into feeding habits of ladybird beetles.</title>
        <authorList>
            <person name="Li H.-S."/>
            <person name="Huang Y.-H."/>
            <person name="Pang H."/>
        </authorList>
    </citation>
    <scope>NUCLEOTIDE SEQUENCE [LARGE SCALE GENOMIC DNA]</scope>
    <source>
        <strain evidence="2">SYSU_2023b</strain>
        <tissue evidence="2">Whole body</tissue>
    </source>
</reference>
<evidence type="ECO:0000259" key="1">
    <source>
        <dbReference type="Pfam" id="PF12657"/>
    </source>
</evidence>
<organism evidence="2 3">
    <name type="scientific">Henosepilachna vigintioctopunctata</name>
    <dbReference type="NCBI Taxonomy" id="420089"/>
    <lineage>
        <taxon>Eukaryota</taxon>
        <taxon>Metazoa</taxon>
        <taxon>Ecdysozoa</taxon>
        <taxon>Arthropoda</taxon>
        <taxon>Hexapoda</taxon>
        <taxon>Insecta</taxon>
        <taxon>Pterygota</taxon>
        <taxon>Neoptera</taxon>
        <taxon>Endopterygota</taxon>
        <taxon>Coleoptera</taxon>
        <taxon>Polyphaga</taxon>
        <taxon>Cucujiformia</taxon>
        <taxon>Coccinelloidea</taxon>
        <taxon>Coccinellidae</taxon>
        <taxon>Epilachninae</taxon>
        <taxon>Epilachnini</taxon>
        <taxon>Henosepilachna</taxon>
    </lineage>
</organism>
<accession>A0AAW1UAB0</accession>
<evidence type="ECO:0000313" key="2">
    <source>
        <dbReference type="EMBL" id="KAK9878008.1"/>
    </source>
</evidence>
<dbReference type="Pfam" id="PF12657">
    <property type="entry name" value="TFIIIC_delta"/>
    <property type="match status" value="1"/>
</dbReference>
<dbReference type="Proteomes" id="UP001431783">
    <property type="component" value="Unassembled WGS sequence"/>
</dbReference>
<dbReference type="GO" id="GO:0006384">
    <property type="term" value="P:transcription initiation at RNA polymerase III promoter"/>
    <property type="evidence" value="ECO:0007669"/>
    <property type="project" value="InterPro"/>
</dbReference>
<feature type="domain" description="Transcription factor IIIC 90kDa subunit N-terminal" evidence="1">
    <location>
        <begin position="25"/>
        <end position="419"/>
    </location>
</feature>
<gene>
    <name evidence="2" type="ORF">WA026_020220</name>
</gene>
<dbReference type="GO" id="GO:0004402">
    <property type="term" value="F:histone acetyltransferase activity"/>
    <property type="evidence" value="ECO:0007669"/>
    <property type="project" value="InterPro"/>
</dbReference>
<dbReference type="InterPro" id="IPR024761">
    <property type="entry name" value="TFIIIC_delta_N"/>
</dbReference>
<dbReference type="GO" id="GO:0000127">
    <property type="term" value="C:transcription factor TFIIIC complex"/>
    <property type="evidence" value="ECO:0007669"/>
    <property type="project" value="InterPro"/>
</dbReference>
<proteinExistence type="predicted"/>
<dbReference type="InterPro" id="IPR044230">
    <property type="entry name" value="GTF3C4"/>
</dbReference>
<comment type="caution">
    <text evidence="2">The sequence shown here is derived from an EMBL/GenBank/DDBJ whole genome shotgun (WGS) entry which is preliminary data.</text>
</comment>
<dbReference type="PANTHER" id="PTHR15496:SF2">
    <property type="entry name" value="GENERAL TRANSCRIPTION FACTOR 3C POLYPEPTIDE 4"/>
    <property type="match status" value="1"/>
</dbReference>